<dbReference type="FunFam" id="3.40.50.720:FF:000157">
    <property type="entry name" value="Quinoid dihydropteridine reductase"/>
    <property type="match status" value="1"/>
</dbReference>
<evidence type="ECO:0000313" key="9">
    <source>
        <dbReference type="EMBL" id="KNC97967.1"/>
    </source>
</evidence>
<dbReference type="InParanoid" id="A0A0L0H9V5"/>
<keyword evidence="3" id="KW-0521">NADP</keyword>
<evidence type="ECO:0000256" key="3">
    <source>
        <dbReference type="ARBA" id="ARBA00022857"/>
    </source>
</evidence>
<dbReference type="OMA" id="KNYWVGS"/>
<dbReference type="EC" id="1.5.1.34" evidence="6"/>
<dbReference type="Pfam" id="PF00106">
    <property type="entry name" value="adh_short"/>
    <property type="match status" value="1"/>
</dbReference>
<dbReference type="GO" id="GO:0005737">
    <property type="term" value="C:cytoplasm"/>
    <property type="evidence" value="ECO:0007669"/>
    <property type="project" value="TreeGrafter"/>
</dbReference>
<dbReference type="Proteomes" id="UP000053201">
    <property type="component" value="Unassembled WGS sequence"/>
</dbReference>
<dbReference type="PANTHER" id="PTHR15104">
    <property type="entry name" value="DIHYDROPTERIDINE REDUCTASE"/>
    <property type="match status" value="1"/>
</dbReference>
<evidence type="ECO:0000256" key="4">
    <source>
        <dbReference type="ARBA" id="ARBA00023002"/>
    </source>
</evidence>
<keyword evidence="5" id="KW-0783">Tetrahydrobiopterin biosynthesis</keyword>
<gene>
    <name evidence="9" type="ORF">SPPG_06955</name>
</gene>
<evidence type="ECO:0000256" key="1">
    <source>
        <dbReference type="ARBA" id="ARBA00006484"/>
    </source>
</evidence>
<evidence type="ECO:0000313" key="10">
    <source>
        <dbReference type="Proteomes" id="UP000053201"/>
    </source>
</evidence>
<evidence type="ECO:0000256" key="2">
    <source>
        <dbReference type="ARBA" id="ARBA00011738"/>
    </source>
</evidence>
<dbReference type="InterPro" id="IPR036291">
    <property type="entry name" value="NAD(P)-bd_dom_sf"/>
</dbReference>
<dbReference type="InterPro" id="IPR002347">
    <property type="entry name" value="SDR_fam"/>
</dbReference>
<keyword evidence="4" id="KW-0560">Oxidoreductase</keyword>
<dbReference type="EMBL" id="KQ257462">
    <property type="protein sequence ID" value="KNC97967.1"/>
    <property type="molecule type" value="Genomic_DNA"/>
</dbReference>
<accession>A0A0L0H9V5</accession>
<dbReference type="Gene3D" id="3.40.50.720">
    <property type="entry name" value="NAD(P)-binding Rossmann-like Domain"/>
    <property type="match status" value="1"/>
</dbReference>
<dbReference type="GO" id="GO:0070404">
    <property type="term" value="F:NADH binding"/>
    <property type="evidence" value="ECO:0007669"/>
    <property type="project" value="TreeGrafter"/>
</dbReference>
<sequence>MAASHALIYGGAGALGRSIVGQFRKAQWTVTSIDFTPNTEATHNIVLELSAASDLDKTGRDVELKVGDVVKEQNFGAVVNAAGGWAGGALTDEGLYKNVTLMTAQSVHTSVIAARVAALHLQEGGLLTLIGASAATKGTPGMVAYGLAKAAVHQLVQSAAGPGSGLPTGAKATAILPITLDTPMNRKFMPDADYSTWTPLETVAEKIVDWATGKDAAENGGLYKVVTKSGKTEFVIV</sequence>
<dbReference type="GO" id="GO:0004155">
    <property type="term" value="F:6,7-dihydropteridine reductase activity"/>
    <property type="evidence" value="ECO:0007669"/>
    <property type="project" value="UniProtKB-EC"/>
</dbReference>
<dbReference type="OrthoDB" id="1204at2759"/>
<dbReference type="eggNOG" id="KOG4022">
    <property type="taxonomic scope" value="Eukaryota"/>
</dbReference>
<dbReference type="AlphaFoldDB" id="A0A0L0H9V5"/>
<dbReference type="GO" id="GO:0006559">
    <property type="term" value="P:L-phenylalanine catabolic process"/>
    <property type="evidence" value="ECO:0007669"/>
    <property type="project" value="TreeGrafter"/>
</dbReference>
<protein>
    <recommendedName>
        <fullName evidence="7">Dihydropteridine reductase</fullName>
        <ecNumber evidence="6">1.5.1.34</ecNumber>
    </recommendedName>
    <alternativeName>
        <fullName evidence="8">Quinoid dihydropteridine reductase</fullName>
    </alternativeName>
</protein>
<reference evidence="9 10" key="1">
    <citation type="submission" date="2009-08" db="EMBL/GenBank/DDBJ databases">
        <title>The Genome Sequence of Spizellomyces punctatus strain DAOM BR117.</title>
        <authorList>
            <consortium name="The Broad Institute Genome Sequencing Platform"/>
            <person name="Russ C."/>
            <person name="Cuomo C."/>
            <person name="Shea T."/>
            <person name="Young S.K."/>
            <person name="Zeng Q."/>
            <person name="Koehrsen M."/>
            <person name="Haas B."/>
            <person name="Borodovsky M."/>
            <person name="Guigo R."/>
            <person name="Alvarado L."/>
            <person name="Berlin A."/>
            <person name="Bochicchio J."/>
            <person name="Borenstein D."/>
            <person name="Chapman S."/>
            <person name="Chen Z."/>
            <person name="Engels R."/>
            <person name="Freedman E."/>
            <person name="Gellesch M."/>
            <person name="Goldberg J."/>
            <person name="Griggs A."/>
            <person name="Gujja S."/>
            <person name="Heiman D."/>
            <person name="Hepburn T."/>
            <person name="Howarth C."/>
            <person name="Jen D."/>
            <person name="Larson L."/>
            <person name="Lewis B."/>
            <person name="Mehta T."/>
            <person name="Park D."/>
            <person name="Pearson M."/>
            <person name="Roberts A."/>
            <person name="Saif S."/>
            <person name="Shenoy N."/>
            <person name="Sisk P."/>
            <person name="Stolte C."/>
            <person name="Sykes S."/>
            <person name="Thomson T."/>
            <person name="Walk T."/>
            <person name="White J."/>
            <person name="Yandava C."/>
            <person name="Burger G."/>
            <person name="Gray M.W."/>
            <person name="Holland P.W.H."/>
            <person name="King N."/>
            <person name="Lang F.B.F."/>
            <person name="Roger A.J."/>
            <person name="Ruiz-Trillo I."/>
            <person name="Lander E."/>
            <person name="Nusbaum C."/>
        </authorList>
    </citation>
    <scope>NUCLEOTIDE SEQUENCE [LARGE SCALE GENOMIC DNA]</scope>
    <source>
        <strain evidence="9 10">DAOM BR117</strain>
    </source>
</reference>
<dbReference type="PANTHER" id="PTHR15104:SF0">
    <property type="entry name" value="DIHYDROPTERIDINE REDUCTASE"/>
    <property type="match status" value="1"/>
</dbReference>
<evidence type="ECO:0000256" key="8">
    <source>
        <dbReference type="ARBA" id="ARBA00041348"/>
    </source>
</evidence>
<comment type="subunit">
    <text evidence="2">Homodimer.</text>
</comment>
<evidence type="ECO:0000256" key="5">
    <source>
        <dbReference type="ARBA" id="ARBA00023007"/>
    </source>
</evidence>
<dbReference type="GeneID" id="27690219"/>
<dbReference type="VEuPathDB" id="FungiDB:SPPG_06955"/>
<proteinExistence type="inferred from homology"/>
<dbReference type="SUPFAM" id="SSF51735">
    <property type="entry name" value="NAD(P)-binding Rossmann-fold domains"/>
    <property type="match status" value="1"/>
</dbReference>
<organism evidence="9 10">
    <name type="scientific">Spizellomyces punctatus (strain DAOM BR117)</name>
    <dbReference type="NCBI Taxonomy" id="645134"/>
    <lineage>
        <taxon>Eukaryota</taxon>
        <taxon>Fungi</taxon>
        <taxon>Fungi incertae sedis</taxon>
        <taxon>Chytridiomycota</taxon>
        <taxon>Chytridiomycota incertae sedis</taxon>
        <taxon>Chytridiomycetes</taxon>
        <taxon>Spizellomycetales</taxon>
        <taxon>Spizellomycetaceae</taxon>
        <taxon>Spizellomyces</taxon>
    </lineage>
</organism>
<dbReference type="RefSeq" id="XP_016606007.1">
    <property type="nucleotide sequence ID" value="XM_016755144.1"/>
</dbReference>
<comment type="similarity">
    <text evidence="1">Belongs to the short-chain dehydrogenases/reductases (SDR) family.</text>
</comment>
<evidence type="ECO:0000256" key="6">
    <source>
        <dbReference type="ARBA" id="ARBA00039153"/>
    </source>
</evidence>
<name>A0A0L0H9V5_SPIPD</name>
<evidence type="ECO:0000256" key="7">
    <source>
        <dbReference type="ARBA" id="ARBA00039520"/>
    </source>
</evidence>
<dbReference type="STRING" id="645134.A0A0L0H9V5"/>
<keyword evidence="10" id="KW-1185">Reference proteome</keyword>
<dbReference type="GO" id="GO:0006729">
    <property type="term" value="P:tetrahydrobiopterin biosynthetic process"/>
    <property type="evidence" value="ECO:0007669"/>
    <property type="project" value="UniProtKB-KW"/>
</dbReference>
<dbReference type="GO" id="GO:0070402">
    <property type="term" value="F:NADPH binding"/>
    <property type="evidence" value="ECO:0007669"/>
    <property type="project" value="TreeGrafter"/>
</dbReference>